<dbReference type="Proteomes" id="UP000660021">
    <property type="component" value="Unassembled WGS sequence"/>
</dbReference>
<dbReference type="GO" id="GO:0016787">
    <property type="term" value="F:hydrolase activity"/>
    <property type="evidence" value="ECO:0007669"/>
    <property type="project" value="UniProtKB-KW"/>
</dbReference>
<dbReference type="SUPFAM" id="SSF53474">
    <property type="entry name" value="alpha/beta-Hydrolases"/>
    <property type="match status" value="1"/>
</dbReference>
<keyword evidence="2" id="KW-0378">Hydrolase</keyword>
<reference evidence="2 3" key="1">
    <citation type="submission" date="2020-08" db="EMBL/GenBank/DDBJ databases">
        <title>Genome public.</title>
        <authorList>
            <person name="Liu C."/>
            <person name="Sun Q."/>
        </authorList>
    </citation>
    <scope>NUCLEOTIDE SEQUENCE [LARGE SCALE GENOMIC DNA]</scope>
    <source>
        <strain evidence="2 3">New-38</strain>
    </source>
</reference>
<dbReference type="RefSeq" id="WP_186964405.1">
    <property type="nucleotide sequence ID" value="NZ_JACOPR010000018.1"/>
</dbReference>
<proteinExistence type="predicted"/>
<evidence type="ECO:0000259" key="1">
    <source>
        <dbReference type="Pfam" id="PF12146"/>
    </source>
</evidence>
<dbReference type="InterPro" id="IPR050228">
    <property type="entry name" value="Carboxylesterase_BioH"/>
</dbReference>
<gene>
    <name evidence="2" type="ORF">H8S34_14725</name>
</gene>
<dbReference type="PANTHER" id="PTHR43194:SF5">
    <property type="entry name" value="PIMELOYL-[ACYL-CARRIER PROTEIN] METHYL ESTER ESTERASE"/>
    <property type="match status" value="1"/>
</dbReference>
<keyword evidence="3" id="KW-1185">Reference proteome</keyword>
<dbReference type="PANTHER" id="PTHR43194">
    <property type="entry name" value="HYDROLASE ALPHA/BETA FOLD FAMILY"/>
    <property type="match status" value="1"/>
</dbReference>
<sequence>MTFHEFGDDTRPHIMLIHGGGNAWWNYLRQARVLAQHYHVILPTLDGHGEAYQTPYVSTERTADQLMHYIQQHCGGHLFALCGVSLGGQIVIELLARKPDLTEKAIIDGSLCYPQPMMARFCIASVWLFGWLMFSEWACRLQLKLMPKLLPTEMTYPQEIQEYYLRDMPRTPRKTLYTMYRTYMAQYRVKESVRNSHAQVMYWYGEKEMKCVKNSARMFQQLLPTCRIYEAKGYGHGYLSVYLPEEWLRIALPFFEGKDPNTPGE</sequence>
<feature type="domain" description="Serine aminopeptidase S33" evidence="1">
    <location>
        <begin position="10"/>
        <end position="237"/>
    </location>
</feature>
<dbReference type="InterPro" id="IPR022742">
    <property type="entry name" value="Hydrolase_4"/>
</dbReference>
<evidence type="ECO:0000313" key="2">
    <source>
        <dbReference type="EMBL" id="MBC5732060.1"/>
    </source>
</evidence>
<dbReference type="Pfam" id="PF12146">
    <property type="entry name" value="Hydrolase_4"/>
    <property type="match status" value="1"/>
</dbReference>
<dbReference type="InterPro" id="IPR029058">
    <property type="entry name" value="AB_hydrolase_fold"/>
</dbReference>
<dbReference type="Gene3D" id="3.40.50.1820">
    <property type="entry name" value="alpha/beta hydrolase"/>
    <property type="match status" value="1"/>
</dbReference>
<organism evidence="2 3">
    <name type="scientific">Pseudoflavonifractor hominis</name>
    <dbReference type="NCBI Taxonomy" id="2763059"/>
    <lineage>
        <taxon>Bacteria</taxon>
        <taxon>Bacillati</taxon>
        <taxon>Bacillota</taxon>
        <taxon>Clostridia</taxon>
        <taxon>Eubacteriales</taxon>
        <taxon>Oscillospiraceae</taxon>
        <taxon>Pseudoflavonifractor</taxon>
    </lineage>
</organism>
<evidence type="ECO:0000313" key="3">
    <source>
        <dbReference type="Proteomes" id="UP000660021"/>
    </source>
</evidence>
<accession>A0ABR7HX63</accession>
<comment type="caution">
    <text evidence="2">The sequence shown here is derived from an EMBL/GenBank/DDBJ whole genome shotgun (WGS) entry which is preliminary data.</text>
</comment>
<name>A0ABR7HX63_9FIRM</name>
<dbReference type="EMBL" id="JACOPR010000018">
    <property type="protein sequence ID" value="MBC5732060.1"/>
    <property type="molecule type" value="Genomic_DNA"/>
</dbReference>
<protein>
    <submittedName>
        <fullName evidence="2">Alpha/beta hydrolase</fullName>
    </submittedName>
</protein>